<dbReference type="EMBL" id="AY095314">
    <property type="protein sequence ID" value="AAM28406.1"/>
    <property type="molecule type" value="Genomic_DNA"/>
</dbReference>
<proteinExistence type="predicted"/>
<accession>Q8LT51</accession>
<evidence type="ECO:0000313" key="1">
    <source>
        <dbReference type="EMBL" id="AAM28406.1"/>
    </source>
</evidence>
<sequence length="359" mass="38688">MAILDFNTGIQMGLVGDTAAVDGKGTTDASKIGHRVLEGFLIDRVNHRDEVAHLTWTSRNEVWVSWYMWQEEYDLNAGRDGRAVIAFRGIDASGSEVYWGAIDGQAGASDRTASFYLYGAGESPSDTSSGTSIIQNIDLMPYDGVRSRVDVHVKLDNVNGEVDVYINQNLVGSFVGDTILNPDLTTVSNCHFGMLGEYISGLVSKNNDCMFSAAFAADESTVPITMVQSEVNANGTLQQMTGDYTDVSLLGDWDDATKVTADAAGQTSTFGKSALPAQYQTGYELIAVGVNSRTAVALDYTIASLAHVLDNGTTVKEGTEIPLDDLLQYRKTIFHTDADDNPWTATAFDATQIGLKAKL</sequence>
<dbReference type="RefSeq" id="NP_640314.1">
    <property type="nucleotide sequence ID" value="NC_003907.2"/>
</dbReference>
<name>Q8LT51_9CAUD</name>
<dbReference type="Proteomes" id="UP000001794">
    <property type="component" value="Segment"/>
</dbReference>
<keyword evidence="2" id="KW-1185">Reference proteome</keyword>
<evidence type="ECO:0000313" key="2">
    <source>
        <dbReference type="Proteomes" id="UP000001794"/>
    </source>
</evidence>
<dbReference type="KEGG" id="vg:956050"/>
<protein>
    <submittedName>
        <fullName evidence="1">Uncharacterized protein</fullName>
    </submittedName>
</protein>
<reference evidence="1 2" key="1">
    <citation type="journal article" date="2003" name="Virology">
        <title>The complete sequence of marine bacteriophage VpV262 infecting vibrio parahaemolyticus indicates that an ancestral component of a T7 viral supergroup is widespread in the marine environment.</title>
        <authorList>
            <person name="Hardies S.C."/>
            <person name="Comeau A.M."/>
            <person name="Serwer P."/>
            <person name="Suttle C.A."/>
        </authorList>
    </citation>
    <scope>NUCLEOTIDE SEQUENCE</scope>
</reference>
<dbReference type="GeneID" id="956050"/>
<organism evidence="1 2">
    <name type="scientific">Vibrio phage VpV262</name>
    <dbReference type="NCBI Taxonomy" id="2907796"/>
    <lineage>
        <taxon>Viruses</taxon>
        <taxon>Duplodnaviria</taxon>
        <taxon>Heunggongvirae</taxon>
        <taxon>Uroviricota</taxon>
        <taxon>Caudoviricetes</taxon>
        <taxon>Zobellviridae</taxon>
        <taxon>Vipivirus</taxon>
        <taxon>Vipivirus canadense</taxon>
    </lineage>
</organism>